<dbReference type="SMART" id="SM00507">
    <property type="entry name" value="HNHc"/>
    <property type="match status" value="1"/>
</dbReference>
<comment type="caution">
    <text evidence="4">The sequence shown here is derived from an EMBL/GenBank/DDBJ whole genome shotgun (WGS) entry which is preliminary data.</text>
</comment>
<dbReference type="GO" id="GO:0004519">
    <property type="term" value="F:endonuclease activity"/>
    <property type="evidence" value="ECO:0007669"/>
    <property type="project" value="UniProtKB-KW"/>
</dbReference>
<dbReference type="GO" id="GO:0003676">
    <property type="term" value="F:nucleic acid binding"/>
    <property type="evidence" value="ECO:0007669"/>
    <property type="project" value="InterPro"/>
</dbReference>
<dbReference type="Pfam" id="PF02720">
    <property type="entry name" value="DUF222"/>
    <property type="match status" value="1"/>
</dbReference>
<feature type="compositionally biased region" description="Basic and acidic residues" evidence="2">
    <location>
        <begin position="120"/>
        <end position="155"/>
    </location>
</feature>
<evidence type="ECO:0000313" key="5">
    <source>
        <dbReference type="Proteomes" id="UP001071110"/>
    </source>
</evidence>
<dbReference type="RefSeq" id="WP_269028160.1">
    <property type="nucleotide sequence ID" value="NZ_BAABDP010000026.1"/>
</dbReference>
<keyword evidence="5" id="KW-1185">Reference proteome</keyword>
<feature type="compositionally biased region" description="Basic residues" evidence="2">
    <location>
        <begin position="506"/>
        <end position="515"/>
    </location>
</feature>
<dbReference type="Gene3D" id="1.10.30.50">
    <property type="match status" value="1"/>
</dbReference>
<gene>
    <name evidence="4" type="ORF">NUW87_09005</name>
</gene>
<proteinExistence type="inferred from homology"/>
<keyword evidence="4" id="KW-0540">Nuclease</keyword>
<dbReference type="EMBL" id="JANRML010000012">
    <property type="protein sequence ID" value="MCZ2221507.1"/>
    <property type="molecule type" value="Genomic_DNA"/>
</dbReference>
<dbReference type="CDD" id="cd00085">
    <property type="entry name" value="HNHc"/>
    <property type="match status" value="1"/>
</dbReference>
<sequence length="515" mass="56505">MNGIAELVDQVADGLSQLRQLLDDPSALPLATITRDIARLERAMDKKAYVDAAFAQACVLADAGKLVGANHPDAYLTEKLGISRGEAYNRIARAKALFDAPPPPEPDLGDLFGDDDTEEDRSAAEDAARKAADEEAERRRKDQEEARKRADEVPAAKQDIIRRELDKLLKAAEGERMRIYARAMEQAKYRDEKDLRLFVKRLVAEANKPHVKANPNAGFEKRDASLGRENSDGTFDVTLSMTRADYALYKALTDKGLSPNSNIPEELQSDRDPRTKGQRRYDQYMAILRQYEEGQQAANGGAASVVVSITLDDLAGADANTLFQTNVGVELDAFDLVRLGMDGTSDFLLTVDGLSGVPLHLGRSRRLASVGQRIVMFAVQGVCSWAGCTTSMSECEAHHIISWLRYGATDIENLTGLCPTHHRCNNDHRDGSFNKGYMDYDPNTGGAVLVKADGTRHTNTTDPAMHSAVNRIRAKRAATSAPPPAETHWPTSPPPPLGRAGQANHRPTHRMPMRP</sequence>
<keyword evidence="4" id="KW-0378">Hydrolase</keyword>
<keyword evidence="4" id="KW-0255">Endonuclease</keyword>
<dbReference type="GO" id="GO:0008270">
    <property type="term" value="F:zinc ion binding"/>
    <property type="evidence" value="ECO:0007669"/>
    <property type="project" value="InterPro"/>
</dbReference>
<dbReference type="InterPro" id="IPR003870">
    <property type="entry name" value="DUF222"/>
</dbReference>
<accession>A0A9Q4II06</accession>
<feature type="compositionally biased region" description="Pro residues" evidence="2">
    <location>
        <begin position="481"/>
        <end position="497"/>
    </location>
</feature>
<evidence type="ECO:0000256" key="2">
    <source>
        <dbReference type="SAM" id="MobiDB-lite"/>
    </source>
</evidence>
<protein>
    <submittedName>
        <fullName evidence="4">HNH endonuclease</fullName>
    </submittedName>
</protein>
<evidence type="ECO:0000259" key="3">
    <source>
        <dbReference type="SMART" id="SM00507"/>
    </source>
</evidence>
<evidence type="ECO:0000256" key="1">
    <source>
        <dbReference type="ARBA" id="ARBA00023450"/>
    </source>
</evidence>
<dbReference type="CDD" id="cd22265">
    <property type="entry name" value="UDM1_RNF168"/>
    <property type="match status" value="1"/>
</dbReference>
<feature type="region of interest" description="Disordered" evidence="2">
    <location>
        <begin position="474"/>
        <end position="515"/>
    </location>
</feature>
<evidence type="ECO:0000313" key="4">
    <source>
        <dbReference type="EMBL" id="MCZ2221507.1"/>
    </source>
</evidence>
<dbReference type="Pfam" id="PF01844">
    <property type="entry name" value="HNH"/>
    <property type="match status" value="1"/>
</dbReference>
<dbReference type="InterPro" id="IPR002711">
    <property type="entry name" value="HNH"/>
</dbReference>
<dbReference type="InterPro" id="IPR003615">
    <property type="entry name" value="HNH_nuc"/>
</dbReference>
<organism evidence="4 5">
    <name type="scientific">Corynebacterium pilbarense</name>
    <dbReference type="NCBI Taxonomy" id="1288393"/>
    <lineage>
        <taxon>Bacteria</taxon>
        <taxon>Bacillati</taxon>
        <taxon>Actinomycetota</taxon>
        <taxon>Actinomycetes</taxon>
        <taxon>Mycobacteriales</taxon>
        <taxon>Corynebacteriaceae</taxon>
        <taxon>Corynebacterium</taxon>
    </lineage>
</organism>
<feature type="domain" description="HNH nuclease" evidence="3">
    <location>
        <begin position="370"/>
        <end position="423"/>
    </location>
</feature>
<dbReference type="Proteomes" id="UP001071110">
    <property type="component" value="Unassembled WGS sequence"/>
</dbReference>
<dbReference type="AlphaFoldDB" id="A0A9Q4II06"/>
<reference evidence="4" key="1">
    <citation type="submission" date="2022-08" db="EMBL/GenBank/DDBJ databases">
        <title>Corynebacterium sp. nov., isolated from clinical breast specimens.</title>
        <authorList>
            <person name="Zhang T."/>
        </authorList>
    </citation>
    <scope>NUCLEOTIDE SEQUENCE</scope>
    <source>
        <strain evidence="4">CCUG 57942</strain>
    </source>
</reference>
<name>A0A9Q4II06_9CORY</name>
<feature type="region of interest" description="Disordered" evidence="2">
    <location>
        <begin position="97"/>
        <end position="155"/>
    </location>
</feature>
<comment type="similarity">
    <text evidence="1">Belongs to the Rv1128c/1148c/1588c/1702c/1945/3466 family.</text>
</comment>